<feature type="region of interest" description="Disordered" evidence="1">
    <location>
        <begin position="28"/>
        <end position="48"/>
    </location>
</feature>
<dbReference type="Proteomes" id="UP000241769">
    <property type="component" value="Unassembled WGS sequence"/>
</dbReference>
<reference evidence="3 4" key="1">
    <citation type="journal article" date="2018" name="Genome Biol. Evol.">
        <title>Multiple Roots of Fruiting Body Formation in Amoebozoa.</title>
        <authorList>
            <person name="Hillmann F."/>
            <person name="Forbes G."/>
            <person name="Novohradska S."/>
            <person name="Ferling I."/>
            <person name="Riege K."/>
            <person name="Groth M."/>
            <person name="Westermann M."/>
            <person name="Marz M."/>
            <person name="Spaller T."/>
            <person name="Winckler T."/>
            <person name="Schaap P."/>
            <person name="Glockner G."/>
        </authorList>
    </citation>
    <scope>NUCLEOTIDE SEQUENCE [LARGE SCALE GENOMIC DNA]</scope>
    <source>
        <strain evidence="3 4">Jena</strain>
    </source>
</reference>
<dbReference type="AlphaFoldDB" id="A0A2P6NH70"/>
<gene>
    <name evidence="3" type="ORF">PROFUN_09291</name>
    <name evidence="2" type="ORF">PROFUN_16030</name>
</gene>
<protein>
    <submittedName>
        <fullName evidence="3">Uncharacterized protein</fullName>
    </submittedName>
</protein>
<evidence type="ECO:0000313" key="4">
    <source>
        <dbReference type="Proteomes" id="UP000241769"/>
    </source>
</evidence>
<dbReference type="OrthoDB" id="5572108at2759"/>
<organism evidence="3 4">
    <name type="scientific">Planoprotostelium fungivorum</name>
    <dbReference type="NCBI Taxonomy" id="1890364"/>
    <lineage>
        <taxon>Eukaryota</taxon>
        <taxon>Amoebozoa</taxon>
        <taxon>Evosea</taxon>
        <taxon>Variosea</taxon>
        <taxon>Cavosteliida</taxon>
        <taxon>Cavosteliaceae</taxon>
        <taxon>Planoprotostelium</taxon>
    </lineage>
</organism>
<accession>A0A2P6NH70</accession>
<name>A0A2P6NH70_9EUKA</name>
<sequence length="163" mass="18698">GLFRPQLLEPIPPYTTMYNPLIVDDPWEDEKEEANKKKKKKPDHDRHQNMALDKAIATSISLNYDPRRRNVAPILLVGGSSKFDGMREALENRVGDHLPENIDVDKLEVLAPKKELDQTFISWRGGAVMCQLEAAEEFFIRGDEWNSLGVRIVKDKTPFLWSP</sequence>
<dbReference type="SUPFAM" id="SSF53067">
    <property type="entry name" value="Actin-like ATPase domain"/>
    <property type="match status" value="1"/>
</dbReference>
<evidence type="ECO:0000313" key="3">
    <source>
        <dbReference type="EMBL" id="PRP83310.1"/>
    </source>
</evidence>
<dbReference type="InterPro" id="IPR004000">
    <property type="entry name" value="Actin"/>
</dbReference>
<evidence type="ECO:0000313" key="2">
    <source>
        <dbReference type="EMBL" id="PRP74976.1"/>
    </source>
</evidence>
<dbReference type="STRING" id="1890364.A0A2P6NH70"/>
<feature type="non-terminal residue" evidence="3">
    <location>
        <position position="1"/>
    </location>
</feature>
<dbReference type="InterPro" id="IPR043129">
    <property type="entry name" value="ATPase_NBD"/>
</dbReference>
<dbReference type="Gene3D" id="3.30.420.40">
    <property type="match status" value="1"/>
</dbReference>
<keyword evidence="4" id="KW-1185">Reference proteome</keyword>
<dbReference type="Pfam" id="PF00022">
    <property type="entry name" value="Actin"/>
    <property type="match status" value="1"/>
</dbReference>
<dbReference type="InParanoid" id="A0A2P6NH70"/>
<comment type="caution">
    <text evidence="3">The sequence shown here is derived from an EMBL/GenBank/DDBJ whole genome shotgun (WGS) entry which is preliminary data.</text>
</comment>
<proteinExistence type="predicted"/>
<dbReference type="EMBL" id="MDYQ01000084">
    <property type="protein sequence ID" value="PRP83310.1"/>
    <property type="molecule type" value="Genomic_DNA"/>
</dbReference>
<evidence type="ECO:0000256" key="1">
    <source>
        <dbReference type="SAM" id="MobiDB-lite"/>
    </source>
</evidence>
<dbReference type="EMBL" id="MDYQ01000422">
    <property type="protein sequence ID" value="PRP74976.1"/>
    <property type="molecule type" value="Genomic_DNA"/>
</dbReference>